<dbReference type="EMBL" id="BLXT01000021">
    <property type="protein sequence ID" value="GFN73661.1"/>
    <property type="molecule type" value="Genomic_DNA"/>
</dbReference>
<dbReference type="AlphaFoldDB" id="A0AAV3XTX4"/>
<organism evidence="1 2">
    <name type="scientific">Plakobranchus ocellatus</name>
    <dbReference type="NCBI Taxonomy" id="259542"/>
    <lineage>
        <taxon>Eukaryota</taxon>
        <taxon>Metazoa</taxon>
        <taxon>Spiralia</taxon>
        <taxon>Lophotrochozoa</taxon>
        <taxon>Mollusca</taxon>
        <taxon>Gastropoda</taxon>
        <taxon>Heterobranchia</taxon>
        <taxon>Euthyneura</taxon>
        <taxon>Panpulmonata</taxon>
        <taxon>Sacoglossa</taxon>
        <taxon>Placobranchoidea</taxon>
        <taxon>Plakobranchidae</taxon>
        <taxon>Plakobranchus</taxon>
    </lineage>
</organism>
<name>A0AAV3XTX4_9GAST</name>
<evidence type="ECO:0000313" key="2">
    <source>
        <dbReference type="Proteomes" id="UP000735302"/>
    </source>
</evidence>
<evidence type="ECO:0000313" key="1">
    <source>
        <dbReference type="EMBL" id="GFN73661.1"/>
    </source>
</evidence>
<proteinExistence type="predicted"/>
<accession>A0AAV3XTX4</accession>
<reference evidence="1 2" key="1">
    <citation type="journal article" date="2021" name="Elife">
        <title>Chloroplast acquisition without the gene transfer in kleptoplastic sea slugs, Plakobranchus ocellatus.</title>
        <authorList>
            <person name="Maeda T."/>
            <person name="Takahashi S."/>
            <person name="Yoshida T."/>
            <person name="Shimamura S."/>
            <person name="Takaki Y."/>
            <person name="Nagai Y."/>
            <person name="Toyoda A."/>
            <person name="Suzuki Y."/>
            <person name="Arimoto A."/>
            <person name="Ishii H."/>
            <person name="Satoh N."/>
            <person name="Nishiyama T."/>
            <person name="Hasebe M."/>
            <person name="Maruyama T."/>
            <person name="Minagawa J."/>
            <person name="Obokata J."/>
            <person name="Shigenobu S."/>
        </authorList>
    </citation>
    <scope>NUCLEOTIDE SEQUENCE [LARGE SCALE GENOMIC DNA]</scope>
</reference>
<gene>
    <name evidence="1" type="ORF">PoB_000016700</name>
</gene>
<keyword evidence="2" id="KW-1185">Reference proteome</keyword>
<sequence length="103" mass="11380">MKTRRTICDNSLKGLIDPGCFSENIDHLLLRVLATLARHIISPVALANLAVWVRSLLVPYSFSVRVVGSDRNGCLRVAKFGQVCKMSSVDWGLCPHRQMGVSN</sequence>
<dbReference type="Proteomes" id="UP000735302">
    <property type="component" value="Unassembled WGS sequence"/>
</dbReference>
<comment type="caution">
    <text evidence="1">The sequence shown here is derived from an EMBL/GenBank/DDBJ whole genome shotgun (WGS) entry which is preliminary data.</text>
</comment>
<protein>
    <submittedName>
        <fullName evidence="1">Uncharacterized protein</fullName>
    </submittedName>
</protein>